<feature type="compositionally biased region" description="Acidic residues" evidence="20">
    <location>
        <begin position="721"/>
        <end position="731"/>
    </location>
</feature>
<dbReference type="PANTHER" id="PTHR45846:SF1">
    <property type="entry name" value="TRNA-DIHYDROURIDINE(47) SYNTHASE [NAD(P)(+)]-LIKE"/>
    <property type="match status" value="1"/>
</dbReference>
<dbReference type="InterPro" id="IPR035587">
    <property type="entry name" value="DUS-like_FMN-bd"/>
</dbReference>
<dbReference type="Pfam" id="PF01207">
    <property type="entry name" value="Dus"/>
    <property type="match status" value="1"/>
</dbReference>
<evidence type="ECO:0000256" key="18">
    <source>
        <dbReference type="PROSITE-ProRule" id="PRU00723"/>
    </source>
</evidence>
<evidence type="ECO:0000256" key="13">
    <source>
        <dbReference type="ARBA" id="ARBA00023027"/>
    </source>
</evidence>
<keyword evidence="9 18" id="KW-0863">Zinc-finger</keyword>
<evidence type="ECO:0000256" key="5">
    <source>
        <dbReference type="ARBA" id="ARBA00022643"/>
    </source>
</evidence>
<keyword evidence="23" id="KW-1185">Reference proteome</keyword>
<evidence type="ECO:0000256" key="7">
    <source>
        <dbReference type="ARBA" id="ARBA00022694"/>
    </source>
</evidence>
<dbReference type="PROSITE" id="PS01136">
    <property type="entry name" value="UPF0034"/>
    <property type="match status" value="1"/>
</dbReference>
<dbReference type="InterPro" id="IPR018517">
    <property type="entry name" value="tRNA_hU_synthase_CS"/>
</dbReference>
<dbReference type="PROSITE" id="PS50103">
    <property type="entry name" value="ZF_C3H1"/>
    <property type="match status" value="2"/>
</dbReference>
<feature type="region of interest" description="Disordered" evidence="20">
    <location>
        <begin position="273"/>
        <end position="296"/>
    </location>
</feature>
<feature type="zinc finger region" description="C3H1-type" evidence="18">
    <location>
        <begin position="144"/>
        <end position="169"/>
    </location>
</feature>
<dbReference type="GO" id="GO:0003723">
    <property type="term" value="F:RNA binding"/>
    <property type="evidence" value="ECO:0007669"/>
    <property type="project" value="TreeGrafter"/>
</dbReference>
<evidence type="ECO:0000256" key="20">
    <source>
        <dbReference type="SAM" id="MobiDB-lite"/>
    </source>
</evidence>
<keyword evidence="4 19" id="KW-0285">Flavoprotein</keyword>
<feature type="region of interest" description="Disordered" evidence="20">
    <location>
        <begin position="65"/>
        <end position="98"/>
    </location>
</feature>
<evidence type="ECO:0000256" key="6">
    <source>
        <dbReference type="ARBA" id="ARBA00022664"/>
    </source>
</evidence>
<keyword evidence="7 19" id="KW-0819">tRNA processing</keyword>
<evidence type="ECO:0000256" key="12">
    <source>
        <dbReference type="ARBA" id="ARBA00023002"/>
    </source>
</evidence>
<evidence type="ECO:0000256" key="17">
    <source>
        <dbReference type="ARBA" id="ARBA00049513"/>
    </source>
</evidence>
<dbReference type="GO" id="GO:0050660">
    <property type="term" value="F:flavin adenine dinucleotide binding"/>
    <property type="evidence" value="ECO:0007669"/>
    <property type="project" value="UniProtKB-UniRule"/>
</dbReference>
<feature type="compositionally biased region" description="Polar residues" evidence="20">
    <location>
        <begin position="80"/>
        <end position="92"/>
    </location>
</feature>
<dbReference type="EC" id="1.3.1.89" evidence="2 19"/>
<dbReference type="CDD" id="cd02801">
    <property type="entry name" value="DUS_like_FMN"/>
    <property type="match status" value="1"/>
</dbReference>
<dbReference type="Proteomes" id="UP001211907">
    <property type="component" value="Unassembled WGS sequence"/>
</dbReference>
<evidence type="ECO:0000256" key="11">
    <source>
        <dbReference type="ARBA" id="ARBA00022857"/>
    </source>
</evidence>
<dbReference type="InterPro" id="IPR000571">
    <property type="entry name" value="Znf_CCCH"/>
</dbReference>
<keyword evidence="5 19" id="KW-0288">FMN</keyword>
<comment type="catalytic activity">
    <reaction evidence="15">
        <text>a 5,6-dihydrouridine in mRNA + NAD(+) = a uridine in mRNA + NADH + H(+)</text>
        <dbReference type="Rhea" id="RHEA:69851"/>
        <dbReference type="Rhea" id="RHEA-COMP:14658"/>
        <dbReference type="Rhea" id="RHEA-COMP:17789"/>
        <dbReference type="ChEBI" id="CHEBI:15378"/>
        <dbReference type="ChEBI" id="CHEBI:57540"/>
        <dbReference type="ChEBI" id="CHEBI:57945"/>
        <dbReference type="ChEBI" id="CHEBI:65315"/>
        <dbReference type="ChEBI" id="CHEBI:74443"/>
    </reaction>
    <physiologicalReaction direction="right-to-left" evidence="15">
        <dbReference type="Rhea" id="RHEA:69853"/>
    </physiologicalReaction>
</comment>
<dbReference type="GO" id="GO:0006397">
    <property type="term" value="P:mRNA processing"/>
    <property type="evidence" value="ECO:0007669"/>
    <property type="project" value="UniProtKB-KW"/>
</dbReference>
<gene>
    <name evidence="22" type="primary">DUS3L</name>
    <name evidence="22" type="ORF">HK100_002643</name>
</gene>
<keyword evidence="11 19" id="KW-0521">NADP</keyword>
<evidence type="ECO:0000256" key="1">
    <source>
        <dbReference type="ARBA" id="ARBA00001917"/>
    </source>
</evidence>
<dbReference type="GO" id="GO:0008270">
    <property type="term" value="F:zinc ion binding"/>
    <property type="evidence" value="ECO:0007669"/>
    <property type="project" value="UniProtKB-KW"/>
</dbReference>
<feature type="region of interest" description="Disordered" evidence="20">
    <location>
        <begin position="712"/>
        <end position="731"/>
    </location>
</feature>
<name>A0AAD5SY84_9FUNG</name>
<comment type="function">
    <text evidence="19">Catalyzes the synthesis of dihydrouridine, a modified base found in the D-loop of most tRNAs. Specifically modifies U47 in cytoplasmic tRNAs.</text>
</comment>
<evidence type="ECO:0000256" key="19">
    <source>
        <dbReference type="RuleBase" id="RU291113"/>
    </source>
</evidence>
<feature type="domain" description="C3H1-type" evidence="21">
    <location>
        <begin position="107"/>
        <end position="130"/>
    </location>
</feature>
<dbReference type="EMBL" id="JADGJH010001618">
    <property type="protein sequence ID" value="KAJ3111575.1"/>
    <property type="molecule type" value="Genomic_DNA"/>
</dbReference>
<feature type="domain" description="C3H1-type" evidence="21">
    <location>
        <begin position="144"/>
        <end position="169"/>
    </location>
</feature>
<evidence type="ECO:0000256" key="14">
    <source>
        <dbReference type="ARBA" id="ARBA00048266"/>
    </source>
</evidence>
<keyword evidence="13 19" id="KW-0520">NAD</keyword>
<sequence>MSEPRTLTKVVPIKAEYCAPVGETLDYRNAPRHKASVEYIAATAHDAAHPPSNHALGIVTNHDQELEQEPEAQASKRQKTNQGSKATQNQQRIHNKSGGREEHSFNLCFTFAELGECPYGDKCKLSHDVAAYLETCKPADLSSDCPIFATFGKCRFGARCRFSSAHHDPHTDLFNLADSAKVASSAPLVSLNQVYKKDLIAAAKEFKKTTGGSARVKEFVEWSNGAKDFAAFKARVANLAANARKEANAAALAAVGEKSDDFDHAAIAGSVDNTVKSTNDNSKEQEKQDATTTATTDFDESFANSLQYLPESELQKYHTRQKENHDREVEFLAKGRDVDKKPFEWSGTYLAPLTNVGNLPFRRIAKDYGVDITCAEMAMCYSLTSFTLQEWALVRRHPSEKKFGIQVAAARGLEAAKAGDAIHKLLFENPSNMAHPSGLAPFDFVDLNCGCPIDLVYNAGAGSALIANRSRIRDIIYALRHTLPVPVSVKIRTGINNTTNIAHKLIPNVAEWGAAAMTLHGRSRQQRYTKHANWDYINECAKIAHASGIKFYGNGDVLGFEDYYSHMPDTDSAAASSENDAAKVDGIMVGRGALIKPWIFEEIRERRVWDISGRERFEMFQKFAAYGIEHWGSDTKGINTTRQYLLDWMSFTHRYVPVGLLEVLPQKLNERPPVFYGRDYMETLLASPKVSDWIYVTEKILGKTPDDFRFTPKHKSNSYEGGDEGENNVHG</sequence>
<evidence type="ECO:0000256" key="8">
    <source>
        <dbReference type="ARBA" id="ARBA00022723"/>
    </source>
</evidence>
<evidence type="ECO:0000256" key="16">
    <source>
        <dbReference type="ARBA" id="ARBA00049447"/>
    </source>
</evidence>
<protein>
    <recommendedName>
        <fullName evidence="3 19">tRNA-dihydrouridine(47) synthase [NAD(P)(+)]</fullName>
        <ecNumber evidence="2 19">1.3.1.89</ecNumber>
    </recommendedName>
    <alternativeName>
        <fullName evidence="19">tRNA-dihydrouridine synthase 3</fullName>
    </alternativeName>
</protein>
<dbReference type="SUPFAM" id="SSF51395">
    <property type="entry name" value="FMN-linked oxidoreductases"/>
    <property type="match status" value="1"/>
</dbReference>
<dbReference type="InterPro" id="IPR036855">
    <property type="entry name" value="Znf_CCCH_sf"/>
</dbReference>
<comment type="catalytic activity">
    <reaction evidence="17">
        <text>5,6-dihydrouridine(47) in tRNA + NADP(+) = uridine(47) in tRNA + NADPH + H(+)</text>
        <dbReference type="Rhea" id="RHEA:53360"/>
        <dbReference type="Rhea" id="RHEA-COMP:13539"/>
        <dbReference type="Rhea" id="RHEA-COMP:13540"/>
        <dbReference type="ChEBI" id="CHEBI:15378"/>
        <dbReference type="ChEBI" id="CHEBI:57783"/>
        <dbReference type="ChEBI" id="CHEBI:58349"/>
        <dbReference type="ChEBI" id="CHEBI:65315"/>
        <dbReference type="ChEBI" id="CHEBI:74443"/>
        <dbReference type="EC" id="1.3.1.89"/>
    </reaction>
    <physiologicalReaction direction="right-to-left" evidence="17">
        <dbReference type="Rhea" id="RHEA:53362"/>
    </physiologicalReaction>
</comment>
<evidence type="ECO:0000259" key="21">
    <source>
        <dbReference type="PROSITE" id="PS50103"/>
    </source>
</evidence>
<feature type="zinc finger region" description="C3H1-type" evidence="18">
    <location>
        <begin position="107"/>
        <end position="130"/>
    </location>
</feature>
<dbReference type="SUPFAM" id="SSF90229">
    <property type="entry name" value="CCCH zinc finger"/>
    <property type="match status" value="1"/>
</dbReference>
<evidence type="ECO:0000256" key="10">
    <source>
        <dbReference type="ARBA" id="ARBA00022833"/>
    </source>
</evidence>
<dbReference type="Gene3D" id="3.20.20.70">
    <property type="entry name" value="Aldolase class I"/>
    <property type="match status" value="1"/>
</dbReference>
<keyword evidence="6" id="KW-0507">mRNA processing</keyword>
<keyword evidence="12 19" id="KW-0560">Oxidoreductase</keyword>
<proteinExistence type="inferred from homology"/>
<comment type="cofactor">
    <cofactor evidence="1 19">
        <name>FMN</name>
        <dbReference type="ChEBI" id="CHEBI:58210"/>
    </cofactor>
</comment>
<evidence type="ECO:0000256" key="15">
    <source>
        <dbReference type="ARBA" id="ARBA00048342"/>
    </source>
</evidence>
<dbReference type="GO" id="GO:0102265">
    <property type="term" value="F:tRNA-dihydrouridine47 synthase activity"/>
    <property type="evidence" value="ECO:0007669"/>
    <property type="project" value="UniProtKB-EC"/>
</dbReference>
<evidence type="ECO:0000256" key="3">
    <source>
        <dbReference type="ARBA" id="ARBA00022143"/>
    </source>
</evidence>
<comment type="catalytic activity">
    <reaction evidence="16">
        <text>a 5,6-dihydrouridine in mRNA + NADP(+) = a uridine in mRNA + NADPH + H(+)</text>
        <dbReference type="Rhea" id="RHEA:69855"/>
        <dbReference type="Rhea" id="RHEA-COMP:14658"/>
        <dbReference type="Rhea" id="RHEA-COMP:17789"/>
        <dbReference type="ChEBI" id="CHEBI:15378"/>
        <dbReference type="ChEBI" id="CHEBI:57783"/>
        <dbReference type="ChEBI" id="CHEBI:58349"/>
        <dbReference type="ChEBI" id="CHEBI:65315"/>
        <dbReference type="ChEBI" id="CHEBI:74443"/>
    </reaction>
    <physiologicalReaction direction="right-to-left" evidence="16">
        <dbReference type="Rhea" id="RHEA:69857"/>
    </physiologicalReaction>
</comment>
<dbReference type="AlphaFoldDB" id="A0AAD5SY84"/>
<dbReference type="InterPro" id="IPR013785">
    <property type="entry name" value="Aldolase_TIM"/>
</dbReference>
<evidence type="ECO:0000256" key="9">
    <source>
        <dbReference type="ARBA" id="ARBA00022771"/>
    </source>
</evidence>
<comment type="catalytic activity">
    <reaction evidence="14">
        <text>5,6-dihydrouridine(47) in tRNA + NAD(+) = uridine(47) in tRNA + NADH + H(+)</text>
        <dbReference type="Rhea" id="RHEA:53364"/>
        <dbReference type="Rhea" id="RHEA-COMP:13539"/>
        <dbReference type="Rhea" id="RHEA-COMP:13540"/>
        <dbReference type="ChEBI" id="CHEBI:15378"/>
        <dbReference type="ChEBI" id="CHEBI:57540"/>
        <dbReference type="ChEBI" id="CHEBI:57945"/>
        <dbReference type="ChEBI" id="CHEBI:65315"/>
        <dbReference type="ChEBI" id="CHEBI:74443"/>
        <dbReference type="EC" id="1.3.1.89"/>
    </reaction>
    <physiologicalReaction direction="right-to-left" evidence="14">
        <dbReference type="Rhea" id="RHEA:53366"/>
    </physiologicalReaction>
</comment>
<evidence type="ECO:0000256" key="2">
    <source>
        <dbReference type="ARBA" id="ARBA00012376"/>
    </source>
</evidence>
<keyword evidence="10 18" id="KW-0862">Zinc</keyword>
<dbReference type="PANTHER" id="PTHR45846">
    <property type="entry name" value="TRNA-DIHYDROURIDINE(47) SYNTHASE [NAD(P)(+)]-LIKE"/>
    <property type="match status" value="1"/>
</dbReference>
<evidence type="ECO:0000256" key="4">
    <source>
        <dbReference type="ARBA" id="ARBA00022630"/>
    </source>
</evidence>
<evidence type="ECO:0000313" key="23">
    <source>
        <dbReference type="Proteomes" id="UP001211907"/>
    </source>
</evidence>
<organism evidence="22 23">
    <name type="scientific">Physocladia obscura</name>
    <dbReference type="NCBI Taxonomy" id="109957"/>
    <lineage>
        <taxon>Eukaryota</taxon>
        <taxon>Fungi</taxon>
        <taxon>Fungi incertae sedis</taxon>
        <taxon>Chytridiomycota</taxon>
        <taxon>Chytridiomycota incertae sedis</taxon>
        <taxon>Chytridiomycetes</taxon>
        <taxon>Chytridiales</taxon>
        <taxon>Chytriomycetaceae</taxon>
        <taxon>Physocladia</taxon>
    </lineage>
</organism>
<accession>A0AAD5SY84</accession>
<dbReference type="SMART" id="SM00356">
    <property type="entry name" value="ZnF_C3H1"/>
    <property type="match status" value="2"/>
</dbReference>
<comment type="caution">
    <text evidence="22">The sequence shown here is derived from an EMBL/GenBank/DDBJ whole genome shotgun (WGS) entry which is preliminary data.</text>
</comment>
<keyword evidence="8 18" id="KW-0479">Metal-binding</keyword>
<reference evidence="22" key="1">
    <citation type="submission" date="2020-05" db="EMBL/GenBank/DDBJ databases">
        <title>Phylogenomic resolution of chytrid fungi.</title>
        <authorList>
            <person name="Stajich J.E."/>
            <person name="Amses K."/>
            <person name="Simmons R."/>
            <person name="Seto K."/>
            <person name="Myers J."/>
            <person name="Bonds A."/>
            <person name="Quandt C.A."/>
            <person name="Barry K."/>
            <person name="Liu P."/>
            <person name="Grigoriev I."/>
            <person name="Longcore J.E."/>
            <person name="James T.Y."/>
        </authorList>
    </citation>
    <scope>NUCLEOTIDE SEQUENCE</scope>
    <source>
        <strain evidence="22">JEL0513</strain>
    </source>
</reference>
<evidence type="ECO:0000313" key="22">
    <source>
        <dbReference type="EMBL" id="KAJ3111575.1"/>
    </source>
</evidence>
<comment type="similarity">
    <text evidence="19">Belongs to the dus family. Dus3 subfamily.</text>
</comment>
<dbReference type="Gene3D" id="4.10.1000.10">
    <property type="entry name" value="Zinc finger, CCCH-type"/>
    <property type="match status" value="1"/>
</dbReference>
<dbReference type="Pfam" id="PF25585">
    <property type="entry name" value="zf-CCCH_DUS3L"/>
    <property type="match status" value="2"/>
</dbReference>